<evidence type="ECO:0000313" key="2">
    <source>
        <dbReference type="Proteomes" id="UP001266357"/>
    </source>
</evidence>
<dbReference type="InterPro" id="IPR021559">
    <property type="entry name" value="DUF3019"/>
</dbReference>
<gene>
    <name evidence="1" type="ORF">RM573_04935</name>
</gene>
<protein>
    <submittedName>
        <fullName evidence="1">DUF3019 domain-containing protein</fullName>
    </submittedName>
</protein>
<dbReference type="EMBL" id="JAVRIF010000002">
    <property type="protein sequence ID" value="MDT0602929.1"/>
    <property type="molecule type" value="Genomic_DNA"/>
</dbReference>
<reference evidence="1 2" key="1">
    <citation type="submission" date="2023-09" db="EMBL/GenBank/DDBJ databases">
        <authorList>
            <person name="Rey-Velasco X."/>
        </authorList>
    </citation>
    <scope>NUCLEOTIDE SEQUENCE [LARGE SCALE GENOMIC DNA]</scope>
    <source>
        <strain evidence="1 2">W431</strain>
    </source>
</reference>
<sequence length="151" mass="17195">MFFKLGDGTAWLRLTWLGALICLVAASKVIAQENKQIQLSAKLTSANDILLSAKPANCVALHQGRTCYATVAIQWQTPTIGNFCLYQKTTKTLMQCWKNSQGEQIQFEFESDIKREYQLVAEKTKSIIAETAVNVSWVHKATPRKRRWRLF</sequence>
<keyword evidence="2" id="KW-1185">Reference proteome</keyword>
<accession>A0ABU2ZYF7</accession>
<dbReference type="RefSeq" id="WP_311578110.1">
    <property type="nucleotide sequence ID" value="NZ_JAVRIF010000002.1"/>
</dbReference>
<proteinExistence type="predicted"/>
<dbReference type="Pfam" id="PF11456">
    <property type="entry name" value="DUF3019"/>
    <property type="match status" value="1"/>
</dbReference>
<dbReference type="Proteomes" id="UP001266357">
    <property type="component" value="Unassembled WGS sequence"/>
</dbReference>
<organism evidence="1 2">
    <name type="scientific">Thalassotalea castellviae</name>
    <dbReference type="NCBI Taxonomy" id="3075612"/>
    <lineage>
        <taxon>Bacteria</taxon>
        <taxon>Pseudomonadati</taxon>
        <taxon>Pseudomonadota</taxon>
        <taxon>Gammaproteobacteria</taxon>
        <taxon>Alteromonadales</taxon>
        <taxon>Colwelliaceae</taxon>
        <taxon>Thalassotalea</taxon>
    </lineage>
</organism>
<name>A0ABU2ZYF7_9GAMM</name>
<evidence type="ECO:0000313" key="1">
    <source>
        <dbReference type="EMBL" id="MDT0602929.1"/>
    </source>
</evidence>
<comment type="caution">
    <text evidence="1">The sequence shown here is derived from an EMBL/GenBank/DDBJ whole genome shotgun (WGS) entry which is preliminary data.</text>
</comment>